<organism evidence="1 2">
    <name type="scientific">Floridaenema evergladense BLCC-F167</name>
    <dbReference type="NCBI Taxonomy" id="3153639"/>
    <lineage>
        <taxon>Bacteria</taxon>
        <taxon>Bacillati</taxon>
        <taxon>Cyanobacteriota</taxon>
        <taxon>Cyanophyceae</taxon>
        <taxon>Oscillatoriophycideae</taxon>
        <taxon>Aerosakkonematales</taxon>
        <taxon>Aerosakkonemataceae</taxon>
        <taxon>Floridanema</taxon>
        <taxon>Floridanema evergladense</taxon>
    </lineage>
</organism>
<comment type="caution">
    <text evidence="1">The sequence shown here is derived from an EMBL/GenBank/DDBJ whole genome shotgun (WGS) entry which is preliminary data.</text>
</comment>
<protein>
    <submittedName>
        <fullName evidence="1">Uncharacterized protein</fullName>
    </submittedName>
</protein>
<dbReference type="Proteomes" id="UP001576780">
    <property type="component" value="Unassembled WGS sequence"/>
</dbReference>
<evidence type="ECO:0000313" key="1">
    <source>
        <dbReference type="EMBL" id="MFB2836154.1"/>
    </source>
</evidence>
<reference evidence="1 2" key="1">
    <citation type="submission" date="2024-09" db="EMBL/GenBank/DDBJ databases">
        <title>Floridaenema gen nov. (Aerosakkonemataceae, Aerosakkonematales ord. nov., Cyanobacteria) from benthic tropical and subtropical fresh waters, with the description of four new species.</title>
        <authorList>
            <person name="Moretto J.A."/>
            <person name="Berthold D.E."/>
            <person name="Lefler F.W."/>
            <person name="Huang I.-S."/>
            <person name="Laughinghouse H. IV."/>
        </authorList>
    </citation>
    <scope>NUCLEOTIDE SEQUENCE [LARGE SCALE GENOMIC DNA]</scope>
    <source>
        <strain evidence="1 2">BLCC-F167</strain>
    </source>
</reference>
<keyword evidence="2" id="KW-1185">Reference proteome</keyword>
<dbReference type="RefSeq" id="WP_413278547.1">
    <property type="nucleotide sequence ID" value="NZ_JBHFNT010000140.1"/>
</dbReference>
<sequence>MSKPIYELVDELPKGGLTVSSLHALDFVIPGEWQNLVGFDNTIRTVTGETDESIIQQIGDRAVTLYNDKSQGYQNALWLYQTVTSGSKLLGTAALANKLGEKISLLGFLDKITPKAEKAQTIDLGVKLVVELVAFCQINGIPGDSIGDFLAALGDYSGESLMRMAALVCFDGLIPLGPDFIQKVLSGFNNTSPQELEQNQSFNSVKDLIPGGNPEGQKNFIQESFGSVSGWMSSFVSSRDLTPQKVAKNLSSFIDVADDKLDYLAAFLDVSTNYYEHTGIQTLARRLVERASAEI</sequence>
<accession>A0ABV4WM41</accession>
<dbReference type="EMBL" id="JBHFNT010000140">
    <property type="protein sequence ID" value="MFB2836154.1"/>
    <property type="molecule type" value="Genomic_DNA"/>
</dbReference>
<evidence type="ECO:0000313" key="2">
    <source>
        <dbReference type="Proteomes" id="UP001576780"/>
    </source>
</evidence>
<proteinExistence type="predicted"/>
<name>A0ABV4WM41_9CYAN</name>
<gene>
    <name evidence="1" type="ORF">ACE1CA_16600</name>
</gene>